<accession>A0A6P1T5J7</accession>
<evidence type="ECO:0000313" key="2">
    <source>
        <dbReference type="EMBL" id="QHQ36726.1"/>
    </source>
</evidence>
<gene>
    <name evidence="2" type="ORF">GO499_16860</name>
</gene>
<evidence type="ECO:0000259" key="1">
    <source>
        <dbReference type="Pfam" id="PF08818"/>
    </source>
</evidence>
<sequence length="133" mass="14828">MTPVPPFADEAVARVFQAWPEEARQGLLALRELIFEVAAEEGVGPLQETLKWGQPAYLAARRQGSTLRLGRPKAGGYGIYAHCATTIIAEFREMHPDGFDIEGNRAVRFADGAKPPLDALRMLIRRALTYHRR</sequence>
<keyword evidence="3" id="KW-1185">Reference proteome</keyword>
<dbReference type="InterPro" id="IPR014922">
    <property type="entry name" value="YdhG-like"/>
</dbReference>
<dbReference type="Pfam" id="PF08818">
    <property type="entry name" value="DUF1801"/>
    <property type="match status" value="1"/>
</dbReference>
<name>A0A6P1T5J7_9RHOB</name>
<protein>
    <submittedName>
        <fullName evidence="2">DUF1801 domain-containing protein</fullName>
    </submittedName>
</protein>
<dbReference type="EMBL" id="CP046620">
    <property type="protein sequence ID" value="QHQ36726.1"/>
    <property type="molecule type" value="Genomic_DNA"/>
</dbReference>
<dbReference type="Proteomes" id="UP000464495">
    <property type="component" value="Chromosome"/>
</dbReference>
<dbReference type="AlphaFoldDB" id="A0A6P1T5J7"/>
<reference evidence="2 3" key="1">
    <citation type="submission" date="2019-12" db="EMBL/GenBank/DDBJ databases">
        <title>Complete genome sequence of Algicella marina strain 9Alg 56(T) isolated from the red alga Tichocarpus crinitus.</title>
        <authorList>
            <person name="Kim S.-G."/>
            <person name="Nedashkovskaya O.I."/>
        </authorList>
    </citation>
    <scope>NUCLEOTIDE SEQUENCE [LARGE SCALE GENOMIC DNA]</scope>
    <source>
        <strain evidence="2 3">9Alg 56</strain>
    </source>
</reference>
<feature type="domain" description="YdhG-like" evidence="1">
    <location>
        <begin position="24"/>
        <end position="128"/>
    </location>
</feature>
<dbReference type="KEGG" id="amaq:GO499_16860"/>
<organism evidence="2 3">
    <name type="scientific">Algicella marina</name>
    <dbReference type="NCBI Taxonomy" id="2683284"/>
    <lineage>
        <taxon>Bacteria</taxon>
        <taxon>Pseudomonadati</taxon>
        <taxon>Pseudomonadota</taxon>
        <taxon>Alphaproteobacteria</taxon>
        <taxon>Rhodobacterales</taxon>
        <taxon>Paracoccaceae</taxon>
        <taxon>Algicella</taxon>
    </lineage>
</organism>
<dbReference type="SUPFAM" id="SSF159888">
    <property type="entry name" value="YdhG-like"/>
    <property type="match status" value="1"/>
</dbReference>
<evidence type="ECO:0000313" key="3">
    <source>
        <dbReference type="Proteomes" id="UP000464495"/>
    </source>
</evidence>
<dbReference type="RefSeq" id="WP_161863271.1">
    <property type="nucleotide sequence ID" value="NZ_CP046620.1"/>
</dbReference>
<proteinExistence type="predicted"/>